<accession>A0A3R5XX19</accession>
<gene>
    <name evidence="2" type="primary">mobB</name>
    <name evidence="2" type="ORF">EP073_07845</name>
</gene>
<sequence length="282" mass="30986">MRHPQGEPAPRSFCLCFQRLPSYILHVFAPRLCAGGYNLLEIFAKVKDNAPIQTLLTGVTDMIPVISFVGSSNSGKTTLVEQVIKILSDKGVRISLIKHDAHGFEIDHEGKDTWRHKKAGAVRVLISSPAKYAVISDGEADLGYMLYMAGDGDIDLIVIEGYKSSSLPKIEVFREANGKKPVCIGHESLLAVATDTPDSEQLRDAPMLLDINSPQEIVSFIEERILSEEKPTPFVSLVADGKKIDLNRFASFSLANTLKGYLKSLKGAEDAEVFEIKVDLKK</sequence>
<dbReference type="Pfam" id="PF03205">
    <property type="entry name" value="MobB"/>
    <property type="match status" value="1"/>
</dbReference>
<keyword evidence="3" id="KW-1185">Reference proteome</keyword>
<dbReference type="PANTHER" id="PTHR40072:SF1">
    <property type="entry name" value="MOLYBDOPTERIN-GUANINE DINUCLEOTIDE BIOSYNTHESIS ADAPTER PROTEIN"/>
    <property type="match status" value="1"/>
</dbReference>
<dbReference type="InterPro" id="IPR027417">
    <property type="entry name" value="P-loop_NTPase"/>
</dbReference>
<reference evidence="2 3" key="1">
    <citation type="submission" date="2019-01" db="EMBL/GenBank/DDBJ databases">
        <title>Geovibrio thiophilus DSM 11263, complete genome.</title>
        <authorList>
            <person name="Spring S."/>
            <person name="Bunk B."/>
            <person name="Sproer C."/>
        </authorList>
    </citation>
    <scope>NUCLEOTIDE SEQUENCE [LARGE SCALE GENOMIC DNA]</scope>
    <source>
        <strain evidence="2 3">DSM 11263</strain>
    </source>
</reference>
<dbReference type="InterPro" id="IPR004435">
    <property type="entry name" value="MobB_dom"/>
</dbReference>
<name>A0A3R5XX19_9BACT</name>
<dbReference type="GO" id="GO:0006777">
    <property type="term" value="P:Mo-molybdopterin cofactor biosynthetic process"/>
    <property type="evidence" value="ECO:0007669"/>
    <property type="project" value="InterPro"/>
</dbReference>
<dbReference type="NCBIfam" id="TIGR00176">
    <property type="entry name" value="mobB"/>
    <property type="match status" value="1"/>
</dbReference>
<dbReference type="KEGG" id="gtl:EP073_07845"/>
<protein>
    <submittedName>
        <fullName evidence="2">Molybdopterin-guanine dinucleotide biosynthesis protein B</fullName>
    </submittedName>
</protein>
<dbReference type="OrthoDB" id="9786803at2"/>
<dbReference type="SUPFAM" id="SSF52540">
    <property type="entry name" value="P-loop containing nucleoside triphosphate hydrolases"/>
    <property type="match status" value="1"/>
</dbReference>
<feature type="domain" description="Molybdopterin-guanine dinucleotide biosynthesis protein B (MobB)" evidence="1">
    <location>
        <begin position="65"/>
        <end position="195"/>
    </location>
</feature>
<dbReference type="GO" id="GO:0005525">
    <property type="term" value="F:GTP binding"/>
    <property type="evidence" value="ECO:0007669"/>
    <property type="project" value="InterPro"/>
</dbReference>
<dbReference type="AlphaFoldDB" id="A0A3R5XX19"/>
<dbReference type="Proteomes" id="UP000287502">
    <property type="component" value="Chromosome"/>
</dbReference>
<dbReference type="PANTHER" id="PTHR40072">
    <property type="entry name" value="MOLYBDOPTERIN-GUANINE DINUCLEOTIDE BIOSYNTHESIS ADAPTER PROTEIN-RELATED"/>
    <property type="match status" value="1"/>
</dbReference>
<dbReference type="InterPro" id="IPR052539">
    <property type="entry name" value="MGD_biosynthesis_adapter"/>
</dbReference>
<evidence type="ECO:0000259" key="1">
    <source>
        <dbReference type="Pfam" id="PF03205"/>
    </source>
</evidence>
<dbReference type="Gene3D" id="3.40.50.300">
    <property type="entry name" value="P-loop containing nucleotide triphosphate hydrolases"/>
    <property type="match status" value="1"/>
</dbReference>
<evidence type="ECO:0000313" key="2">
    <source>
        <dbReference type="EMBL" id="QAR33315.1"/>
    </source>
</evidence>
<proteinExistence type="predicted"/>
<dbReference type="CDD" id="cd03116">
    <property type="entry name" value="MobB"/>
    <property type="match status" value="1"/>
</dbReference>
<evidence type="ECO:0000313" key="3">
    <source>
        <dbReference type="Proteomes" id="UP000287502"/>
    </source>
</evidence>
<dbReference type="EMBL" id="CP035108">
    <property type="protein sequence ID" value="QAR33315.1"/>
    <property type="molecule type" value="Genomic_DNA"/>
</dbReference>
<organism evidence="2 3">
    <name type="scientific">Geovibrio thiophilus</name>
    <dbReference type="NCBI Taxonomy" id="139438"/>
    <lineage>
        <taxon>Bacteria</taxon>
        <taxon>Pseudomonadati</taxon>
        <taxon>Deferribacterota</taxon>
        <taxon>Deferribacteres</taxon>
        <taxon>Deferribacterales</taxon>
        <taxon>Geovibrionaceae</taxon>
        <taxon>Geovibrio</taxon>
    </lineage>
</organism>